<feature type="domain" description="PPC" evidence="1">
    <location>
        <begin position="5"/>
        <end position="139"/>
    </location>
</feature>
<gene>
    <name evidence="2" type="ORF">A2932_00420</name>
</gene>
<dbReference type="PANTHER" id="PTHR34988:SF1">
    <property type="entry name" value="DNA-BINDING PROTEIN"/>
    <property type="match status" value="1"/>
</dbReference>
<dbReference type="InterPro" id="IPR005175">
    <property type="entry name" value="PPC_dom"/>
</dbReference>
<dbReference type="InterPro" id="IPR025707">
    <property type="entry name" value="DNA_bp_PD1"/>
</dbReference>
<dbReference type="Pfam" id="PF03479">
    <property type="entry name" value="PCC"/>
    <property type="match status" value="1"/>
</dbReference>
<evidence type="ECO:0000259" key="1">
    <source>
        <dbReference type="PROSITE" id="PS51742"/>
    </source>
</evidence>
<dbReference type="PROSITE" id="PS51742">
    <property type="entry name" value="PPC"/>
    <property type="match status" value="1"/>
</dbReference>
<dbReference type="SUPFAM" id="SSF117856">
    <property type="entry name" value="AF0104/ALDC/Ptd012-like"/>
    <property type="match status" value="1"/>
</dbReference>
<comment type="caution">
    <text evidence="2">The sequence shown here is derived from an EMBL/GenBank/DDBJ whole genome shotgun (WGS) entry which is preliminary data.</text>
</comment>
<evidence type="ECO:0000313" key="3">
    <source>
        <dbReference type="Proteomes" id="UP000179153"/>
    </source>
</evidence>
<protein>
    <recommendedName>
        <fullName evidence="1">PPC domain-containing protein</fullName>
    </recommendedName>
</protein>
<reference evidence="2 3" key="1">
    <citation type="journal article" date="2016" name="Nat. Commun.">
        <title>Thousands of microbial genomes shed light on interconnected biogeochemical processes in an aquifer system.</title>
        <authorList>
            <person name="Anantharaman K."/>
            <person name="Brown C.T."/>
            <person name="Hug L.A."/>
            <person name="Sharon I."/>
            <person name="Castelle C.J."/>
            <person name="Probst A.J."/>
            <person name="Thomas B.C."/>
            <person name="Singh A."/>
            <person name="Wilkins M.J."/>
            <person name="Karaoz U."/>
            <person name="Brodie E.L."/>
            <person name="Williams K.H."/>
            <person name="Hubbard S.S."/>
            <person name="Banfield J.F."/>
        </authorList>
    </citation>
    <scope>NUCLEOTIDE SEQUENCE [LARGE SCALE GENOMIC DNA]</scope>
</reference>
<sequence length="139" mass="15454">MKIIQEYNNSYTVRLDPGEEFIKTLQDFCEKKGIYAGSLEAVGSAKELQLACYNLGRKEYEMKDFSEFVEILNVTGNVALKEGKVFVHAHGVFGRADMTTFGGHVNKCVISATAEVVLRAGEGEVKREFDETTGLYLLS</sequence>
<dbReference type="PANTHER" id="PTHR34988">
    <property type="entry name" value="PROTEIN, PUTATIVE-RELATED"/>
    <property type="match status" value="1"/>
</dbReference>
<dbReference type="Gene3D" id="3.30.1330.80">
    <property type="entry name" value="Hypothetical protein, similar to alpha- acetolactate decarboxylase, domain 2"/>
    <property type="match status" value="1"/>
</dbReference>
<dbReference type="Proteomes" id="UP000179153">
    <property type="component" value="Unassembled WGS sequence"/>
</dbReference>
<dbReference type="AlphaFoldDB" id="A0A1G2HFG2"/>
<proteinExistence type="predicted"/>
<accession>A0A1G2HFG2</accession>
<organism evidence="2 3">
    <name type="scientific">Candidatus Spechtbacteria bacterium RIFCSPLOWO2_01_FULL_46_10</name>
    <dbReference type="NCBI Taxonomy" id="1802163"/>
    <lineage>
        <taxon>Bacteria</taxon>
        <taxon>Candidatus Spechtiibacteriota</taxon>
    </lineage>
</organism>
<evidence type="ECO:0000313" key="2">
    <source>
        <dbReference type="EMBL" id="OGZ60648.1"/>
    </source>
</evidence>
<dbReference type="EMBL" id="MHOI01000040">
    <property type="protein sequence ID" value="OGZ60648.1"/>
    <property type="molecule type" value="Genomic_DNA"/>
</dbReference>
<dbReference type="PIRSF" id="PIRSF016702">
    <property type="entry name" value="DNA_bp_PD1"/>
    <property type="match status" value="1"/>
</dbReference>
<dbReference type="CDD" id="cd11378">
    <property type="entry name" value="DUF296"/>
    <property type="match status" value="1"/>
</dbReference>
<name>A0A1G2HFG2_9BACT</name>